<sequence>MTYERLKQLKPSTFKRRCGVHRETFHQMTSILRPHLDRQGKRGGQCKLAVEDQLLVALEYWREYRSQFHIAETWGISESTVCRIVQKVETLLLQSGKFRLPGKKQVYQNAYEWTVVLVDVAETPYALGGAKPYERPKKQRQYYSGKKKRHTLKTQLLIDQGSGQILCTAFEKGRVHDFRLFKQQRVPLMSDQLCLADKGYQGIAKLHRHSCTPAKKPRKTELSTSERQHNRLLAQVRVKVEHVIRRLKIFRILAERYRIELRSAVGVRRKRFGLRLNLIAAILNYELILRA</sequence>
<dbReference type="PANTHER" id="PTHR23080">
    <property type="entry name" value="THAP DOMAIN PROTEIN"/>
    <property type="match status" value="1"/>
</dbReference>
<dbReference type="GO" id="GO:0032196">
    <property type="term" value="P:transposition"/>
    <property type="evidence" value="ECO:0007669"/>
    <property type="project" value="UniProtKB-KW"/>
</dbReference>
<keyword evidence="6" id="KW-0233">DNA recombination</keyword>
<keyword evidence="4" id="KW-0479">Metal-binding</keyword>
<dbReference type="EMBL" id="CADCWO010000126">
    <property type="protein sequence ID" value="CAA9576519.1"/>
    <property type="molecule type" value="Genomic_DNA"/>
</dbReference>
<evidence type="ECO:0000313" key="9">
    <source>
        <dbReference type="EMBL" id="CAA9576519.1"/>
    </source>
</evidence>
<protein>
    <submittedName>
        <fullName evidence="9">Mobile element protein</fullName>
    </submittedName>
</protein>
<proteinExistence type="inferred from homology"/>
<evidence type="ECO:0000256" key="5">
    <source>
        <dbReference type="ARBA" id="ARBA00023125"/>
    </source>
</evidence>
<dbReference type="InterPro" id="IPR047959">
    <property type="entry name" value="Transpos_IS5"/>
</dbReference>
<comment type="similarity">
    <text evidence="2">Belongs to the transposase 11 family.</text>
</comment>
<dbReference type="AlphaFoldDB" id="A0A6J4VGC5"/>
<dbReference type="GO" id="GO:0003677">
    <property type="term" value="F:DNA binding"/>
    <property type="evidence" value="ECO:0007669"/>
    <property type="project" value="UniProtKB-KW"/>
</dbReference>
<gene>
    <name evidence="9" type="ORF">AVDCRST_MAG81-2442</name>
</gene>
<dbReference type="InterPro" id="IPR027806">
    <property type="entry name" value="HARBI1_dom"/>
</dbReference>
<dbReference type="NCBIfam" id="NF033581">
    <property type="entry name" value="transpos_IS5_4"/>
    <property type="match status" value="1"/>
</dbReference>
<evidence type="ECO:0000256" key="6">
    <source>
        <dbReference type="ARBA" id="ARBA00023172"/>
    </source>
</evidence>
<dbReference type="GO" id="GO:0046872">
    <property type="term" value="F:metal ion binding"/>
    <property type="evidence" value="ECO:0007669"/>
    <property type="project" value="UniProtKB-KW"/>
</dbReference>
<dbReference type="GO" id="GO:0006310">
    <property type="term" value="P:DNA recombination"/>
    <property type="evidence" value="ECO:0007669"/>
    <property type="project" value="UniProtKB-KW"/>
</dbReference>
<keyword evidence="3" id="KW-0815">Transposition</keyword>
<dbReference type="Pfam" id="PF13359">
    <property type="entry name" value="DDE_Tnp_4"/>
    <property type="match status" value="1"/>
</dbReference>
<dbReference type="InterPro" id="IPR027805">
    <property type="entry name" value="Transposase_HTH_dom"/>
</dbReference>
<evidence type="ECO:0000256" key="2">
    <source>
        <dbReference type="ARBA" id="ARBA00010075"/>
    </source>
</evidence>
<feature type="domain" description="Transposase Helix-turn-helix" evidence="8">
    <location>
        <begin position="46"/>
        <end position="97"/>
    </location>
</feature>
<keyword evidence="5" id="KW-0238">DNA-binding</keyword>
<comment type="cofactor">
    <cofactor evidence="1">
        <name>a divalent metal cation</name>
        <dbReference type="ChEBI" id="CHEBI:60240"/>
    </cofactor>
</comment>
<organism evidence="9">
    <name type="scientific">uncultured Synechococcales cyanobacterium</name>
    <dbReference type="NCBI Taxonomy" id="1936017"/>
    <lineage>
        <taxon>Bacteria</taxon>
        <taxon>Bacillati</taxon>
        <taxon>Cyanobacteriota</taxon>
        <taxon>Cyanophyceae</taxon>
        <taxon>Synechococcales</taxon>
        <taxon>environmental samples</taxon>
    </lineage>
</organism>
<dbReference type="Pfam" id="PF13613">
    <property type="entry name" value="HTH_Tnp_4"/>
    <property type="match status" value="1"/>
</dbReference>
<evidence type="ECO:0000259" key="7">
    <source>
        <dbReference type="Pfam" id="PF13359"/>
    </source>
</evidence>
<evidence type="ECO:0000256" key="1">
    <source>
        <dbReference type="ARBA" id="ARBA00001968"/>
    </source>
</evidence>
<evidence type="ECO:0000256" key="4">
    <source>
        <dbReference type="ARBA" id="ARBA00022723"/>
    </source>
</evidence>
<evidence type="ECO:0000259" key="8">
    <source>
        <dbReference type="Pfam" id="PF13613"/>
    </source>
</evidence>
<reference evidence="9" key="1">
    <citation type="submission" date="2020-02" db="EMBL/GenBank/DDBJ databases">
        <authorList>
            <person name="Meier V. D."/>
        </authorList>
    </citation>
    <scope>NUCLEOTIDE SEQUENCE</scope>
    <source>
        <strain evidence="9">AVDCRST_MAG81</strain>
    </source>
</reference>
<accession>A0A6J4VGC5</accession>
<evidence type="ECO:0000256" key="3">
    <source>
        <dbReference type="ARBA" id="ARBA00022578"/>
    </source>
</evidence>
<feature type="domain" description="DDE Tnp4" evidence="7">
    <location>
        <begin position="132"/>
        <end position="261"/>
    </location>
</feature>
<name>A0A6J4VGC5_9CYAN</name>